<dbReference type="GO" id="GO:0016491">
    <property type="term" value="F:oxidoreductase activity"/>
    <property type="evidence" value="ECO:0007669"/>
    <property type="project" value="UniProtKB-KW"/>
</dbReference>
<dbReference type="InterPro" id="IPR044043">
    <property type="entry name" value="VanA_C_cat"/>
</dbReference>
<keyword evidence="7" id="KW-0614">Plasmid</keyword>
<protein>
    <submittedName>
        <fullName evidence="7">(2Fe-2S)-binding protein</fullName>
    </submittedName>
</protein>
<dbReference type="PANTHER" id="PTHR21266:SF60">
    <property type="entry name" value="3-KETOSTEROID-9-ALPHA-MONOOXYGENASE, OXYGENASE COMPONENT"/>
    <property type="match status" value="1"/>
</dbReference>
<keyword evidence="1" id="KW-0001">2Fe-2S</keyword>
<evidence type="ECO:0000313" key="8">
    <source>
        <dbReference type="Proteomes" id="UP000094626"/>
    </source>
</evidence>
<organism evidence="7 8">
    <name type="scientific">Novosphingobium resinovorum</name>
    <dbReference type="NCBI Taxonomy" id="158500"/>
    <lineage>
        <taxon>Bacteria</taxon>
        <taxon>Pseudomonadati</taxon>
        <taxon>Pseudomonadota</taxon>
        <taxon>Alphaproteobacteria</taxon>
        <taxon>Sphingomonadales</taxon>
        <taxon>Sphingomonadaceae</taxon>
        <taxon>Novosphingobium</taxon>
    </lineage>
</organism>
<evidence type="ECO:0000256" key="4">
    <source>
        <dbReference type="ARBA" id="ARBA00023004"/>
    </source>
</evidence>
<proteinExistence type="predicted"/>
<dbReference type="Gene3D" id="2.102.10.10">
    <property type="entry name" value="Rieske [2Fe-2S] iron-sulphur domain"/>
    <property type="match status" value="1"/>
</dbReference>
<name>A0A1D8AFD3_9SPHN</name>
<feature type="domain" description="Rieske" evidence="6">
    <location>
        <begin position="42"/>
        <end position="143"/>
    </location>
</feature>
<keyword evidence="3" id="KW-0560">Oxidoreductase</keyword>
<dbReference type="EMBL" id="CP017077">
    <property type="protein sequence ID" value="AOR80817.1"/>
    <property type="molecule type" value="Genomic_DNA"/>
</dbReference>
<dbReference type="Gene3D" id="3.90.380.10">
    <property type="entry name" value="Naphthalene 1,2-dioxygenase Alpha Subunit, Chain A, domain 1"/>
    <property type="match status" value="1"/>
</dbReference>
<dbReference type="OrthoDB" id="9800776at2"/>
<sequence>MATIAPQPPKRQLSDNDIFAAMEPHDSGAFANNTTPLIRNTWYACARSTEIGRTPLARKFLGVDVVLYRTLDGQPVAMRNRCPHRSFPLARGKLLGDKLVCGYHGMEFGTDGVCSKLPALANVPATASVRTFPIADRGPLTWIWMGSPDLADEALIPDTWWLSDPNWGTVTGDFHINADYVGMHENLIDQTHFPFLHPDTVGTPEYARSKLTASTESNQVVIRRELLNCAPPGVYGKPADIMDKRVDRTSEARFVSPALHTAYARVRVHEPDEGKPGLYRYNITHVFTPETNNSIHYWWFNSRDYLPEDEAIDTFMLEAHTQAYSEDVEALEWINEVVRTDGEEQFDLSFAPDKPGLMARRIMYKLAMGEAR</sequence>
<dbReference type="Pfam" id="PF19112">
    <property type="entry name" value="VanA_C"/>
    <property type="match status" value="1"/>
</dbReference>
<keyword evidence="8" id="KW-1185">Reference proteome</keyword>
<gene>
    <name evidence="7" type="ORF">BES08_28875</name>
</gene>
<dbReference type="SUPFAM" id="SSF50022">
    <property type="entry name" value="ISP domain"/>
    <property type="match status" value="1"/>
</dbReference>
<dbReference type="Proteomes" id="UP000094626">
    <property type="component" value="Plasmid pSA2"/>
</dbReference>
<keyword evidence="2" id="KW-0479">Metal-binding</keyword>
<evidence type="ECO:0000259" key="6">
    <source>
        <dbReference type="PROSITE" id="PS51296"/>
    </source>
</evidence>
<evidence type="ECO:0000256" key="3">
    <source>
        <dbReference type="ARBA" id="ARBA00023002"/>
    </source>
</evidence>
<reference evidence="8" key="1">
    <citation type="journal article" date="2017" name="J. Biotechnol.">
        <title>Complete genome sequence of Novosphingobium resinovorum SA1, a versatile xenobiotic-degrading bacterium capable of utilizing sulfanilic acid.</title>
        <authorList>
            <person name="Hegedus B."/>
            <person name="Kos P.B."/>
            <person name="Balint B."/>
            <person name="Maroti G."/>
            <person name="Gan H.M."/>
            <person name="Perei K."/>
            <person name="Rakhely G."/>
        </authorList>
    </citation>
    <scope>NUCLEOTIDE SEQUENCE [LARGE SCALE GENOMIC DNA]</scope>
    <source>
        <strain evidence="8">SA1</strain>
    </source>
</reference>
<dbReference type="GO" id="GO:0046872">
    <property type="term" value="F:metal ion binding"/>
    <property type="evidence" value="ECO:0007669"/>
    <property type="project" value="UniProtKB-KW"/>
</dbReference>
<dbReference type="InterPro" id="IPR050584">
    <property type="entry name" value="Cholesterol_7-desaturase"/>
</dbReference>
<evidence type="ECO:0000256" key="2">
    <source>
        <dbReference type="ARBA" id="ARBA00022723"/>
    </source>
</evidence>
<accession>A0A1D8AFD3</accession>
<dbReference type="PANTHER" id="PTHR21266">
    <property type="entry name" value="IRON-SULFUR DOMAIN CONTAINING PROTEIN"/>
    <property type="match status" value="1"/>
</dbReference>
<evidence type="ECO:0000256" key="5">
    <source>
        <dbReference type="ARBA" id="ARBA00023014"/>
    </source>
</evidence>
<dbReference type="InterPro" id="IPR036922">
    <property type="entry name" value="Rieske_2Fe-2S_sf"/>
</dbReference>
<evidence type="ECO:0000256" key="1">
    <source>
        <dbReference type="ARBA" id="ARBA00022714"/>
    </source>
</evidence>
<geneLocation type="plasmid" evidence="7 8">
    <name>pSA2</name>
</geneLocation>
<evidence type="ECO:0000313" key="7">
    <source>
        <dbReference type="EMBL" id="AOR80817.1"/>
    </source>
</evidence>
<dbReference type="SUPFAM" id="SSF55961">
    <property type="entry name" value="Bet v1-like"/>
    <property type="match status" value="1"/>
</dbReference>
<dbReference type="GO" id="GO:0051537">
    <property type="term" value="F:2 iron, 2 sulfur cluster binding"/>
    <property type="evidence" value="ECO:0007669"/>
    <property type="project" value="UniProtKB-KW"/>
</dbReference>
<dbReference type="PROSITE" id="PS51296">
    <property type="entry name" value="RIESKE"/>
    <property type="match status" value="1"/>
</dbReference>
<dbReference type="KEGG" id="nre:BES08_28875"/>
<dbReference type="RefSeq" id="WP_008833630.1">
    <property type="nucleotide sequence ID" value="NZ_CP017077.1"/>
</dbReference>
<dbReference type="InterPro" id="IPR017941">
    <property type="entry name" value="Rieske_2Fe-2S"/>
</dbReference>
<keyword evidence="4" id="KW-0408">Iron</keyword>
<dbReference type="AlphaFoldDB" id="A0A1D8AFD3"/>
<keyword evidence="5" id="KW-0411">Iron-sulfur</keyword>
<dbReference type="Pfam" id="PF00355">
    <property type="entry name" value="Rieske"/>
    <property type="match status" value="1"/>
</dbReference>